<evidence type="ECO:0000256" key="1">
    <source>
        <dbReference type="ARBA" id="ARBA00002056"/>
    </source>
</evidence>
<evidence type="ECO:0000256" key="4">
    <source>
        <dbReference type="ARBA" id="ARBA00020902"/>
    </source>
</evidence>
<comment type="catalytic activity">
    <reaction evidence="10 11">
        <text>a lipid X + a UDP-2-N,3-O-bis[(3R)-3-hydroxyacyl]-alpha-D-glucosamine = a lipid A disaccharide + UDP + H(+)</text>
        <dbReference type="Rhea" id="RHEA:67828"/>
        <dbReference type="ChEBI" id="CHEBI:15378"/>
        <dbReference type="ChEBI" id="CHEBI:58223"/>
        <dbReference type="ChEBI" id="CHEBI:137748"/>
        <dbReference type="ChEBI" id="CHEBI:176338"/>
        <dbReference type="ChEBI" id="CHEBI:176343"/>
        <dbReference type="EC" id="2.4.1.182"/>
    </reaction>
</comment>
<evidence type="ECO:0000256" key="3">
    <source>
        <dbReference type="ARBA" id="ARBA00012687"/>
    </source>
</evidence>
<evidence type="ECO:0000256" key="2">
    <source>
        <dbReference type="ARBA" id="ARBA00007868"/>
    </source>
</evidence>
<keyword evidence="9 11" id="KW-0443">Lipid metabolism</keyword>
<sequence>MAVCIAMVAGEASGDLLGCRLMAAIKRRLPDARFVGIGGPSMVREGMESWFPAERLAVNGFADALRRLPELLSIRRELLAGIKREAPDVFIGIDAPDFNLGVERRLKASGIPTVHYVSPSVWAWRGGRVNKIKRSADHVLCLFPFEPELYQRVGLPATFVGHPLADEFELEPDRQGERERLCLPRDAQIITLMPGSREGEVRKLAADFVGAAKRIHEARPDVRFLVPLVTRETRALFEHAMLAAELPADFPLKLMFGHSHEAMTASDVVLLASGTAALEAALLKRPMVIAYKIAPWSYRIIKKMMYLPYVGLPNILCKEFLVPELLQEDCEPQKLAEASLKWLDDTDGVSALTERFKSLHLSLRKDNASRAADAILGMIGGKAP</sequence>
<dbReference type="RefSeq" id="WP_183632145.1">
    <property type="nucleotide sequence ID" value="NZ_BAABLE010000011.1"/>
</dbReference>
<evidence type="ECO:0000256" key="7">
    <source>
        <dbReference type="ARBA" id="ARBA00022676"/>
    </source>
</evidence>
<keyword evidence="7 11" id="KW-0328">Glycosyltransferase</keyword>
<evidence type="ECO:0000313" key="12">
    <source>
        <dbReference type="EMBL" id="MBB4011512.1"/>
    </source>
</evidence>
<gene>
    <name evidence="11" type="primary">lpxB</name>
    <name evidence="12" type="ORF">GGR36_000820</name>
</gene>
<keyword evidence="5 11" id="KW-0444">Lipid biosynthesis</keyword>
<dbReference type="InterPro" id="IPR003835">
    <property type="entry name" value="Glyco_trans_19"/>
</dbReference>
<name>A0A840BIU8_9RHOO</name>
<evidence type="ECO:0000256" key="11">
    <source>
        <dbReference type="HAMAP-Rule" id="MF_00392"/>
    </source>
</evidence>
<dbReference type="SUPFAM" id="SSF53756">
    <property type="entry name" value="UDP-Glycosyltransferase/glycogen phosphorylase"/>
    <property type="match status" value="1"/>
</dbReference>
<dbReference type="EMBL" id="JACIET010000001">
    <property type="protein sequence ID" value="MBB4011512.1"/>
    <property type="molecule type" value="Genomic_DNA"/>
</dbReference>
<dbReference type="GO" id="GO:0005543">
    <property type="term" value="F:phospholipid binding"/>
    <property type="evidence" value="ECO:0007669"/>
    <property type="project" value="TreeGrafter"/>
</dbReference>
<comment type="function">
    <text evidence="1 11">Condensation of UDP-2,3-diacylglucosamine and 2,3-diacylglucosamine-1-phosphate to form lipid A disaccharide, a precursor of lipid A, a phosphorylated glycolipid that anchors the lipopolysaccharide to the outer membrane of the cell.</text>
</comment>
<dbReference type="AlphaFoldDB" id="A0A840BIU8"/>
<accession>A0A840BIU8</accession>
<keyword evidence="8 11" id="KW-0808">Transferase</keyword>
<evidence type="ECO:0000256" key="5">
    <source>
        <dbReference type="ARBA" id="ARBA00022516"/>
    </source>
</evidence>
<evidence type="ECO:0000256" key="8">
    <source>
        <dbReference type="ARBA" id="ARBA00022679"/>
    </source>
</evidence>
<dbReference type="Pfam" id="PF02684">
    <property type="entry name" value="LpxB"/>
    <property type="match status" value="1"/>
</dbReference>
<evidence type="ECO:0000313" key="13">
    <source>
        <dbReference type="Proteomes" id="UP000561045"/>
    </source>
</evidence>
<evidence type="ECO:0000256" key="9">
    <source>
        <dbReference type="ARBA" id="ARBA00023098"/>
    </source>
</evidence>
<protein>
    <recommendedName>
        <fullName evidence="4 11">Lipid-A-disaccharide synthase</fullName>
        <ecNumber evidence="3 11">2.4.1.182</ecNumber>
    </recommendedName>
</protein>
<evidence type="ECO:0000256" key="6">
    <source>
        <dbReference type="ARBA" id="ARBA00022556"/>
    </source>
</evidence>
<dbReference type="GO" id="GO:0016020">
    <property type="term" value="C:membrane"/>
    <property type="evidence" value="ECO:0007669"/>
    <property type="project" value="GOC"/>
</dbReference>
<evidence type="ECO:0000256" key="10">
    <source>
        <dbReference type="ARBA" id="ARBA00048975"/>
    </source>
</evidence>
<keyword evidence="6 11" id="KW-0441">Lipid A biosynthesis</keyword>
<dbReference type="GO" id="GO:0008915">
    <property type="term" value="F:lipid-A-disaccharide synthase activity"/>
    <property type="evidence" value="ECO:0007669"/>
    <property type="project" value="UniProtKB-UniRule"/>
</dbReference>
<dbReference type="PANTHER" id="PTHR30372">
    <property type="entry name" value="LIPID-A-DISACCHARIDE SYNTHASE"/>
    <property type="match status" value="1"/>
</dbReference>
<dbReference type="NCBIfam" id="TIGR00215">
    <property type="entry name" value="lpxB"/>
    <property type="match status" value="1"/>
</dbReference>
<comment type="caution">
    <text evidence="12">The sequence shown here is derived from an EMBL/GenBank/DDBJ whole genome shotgun (WGS) entry which is preliminary data.</text>
</comment>
<dbReference type="PANTHER" id="PTHR30372:SF4">
    <property type="entry name" value="LIPID-A-DISACCHARIDE SYNTHASE, MITOCHONDRIAL-RELATED"/>
    <property type="match status" value="1"/>
</dbReference>
<dbReference type="EC" id="2.4.1.182" evidence="3 11"/>
<proteinExistence type="inferred from homology"/>
<organism evidence="12 13">
    <name type="scientific">Niveibacterium umoris</name>
    <dbReference type="NCBI Taxonomy" id="1193620"/>
    <lineage>
        <taxon>Bacteria</taxon>
        <taxon>Pseudomonadati</taxon>
        <taxon>Pseudomonadota</taxon>
        <taxon>Betaproteobacteria</taxon>
        <taxon>Rhodocyclales</taxon>
        <taxon>Rhodocyclaceae</taxon>
        <taxon>Niveibacterium</taxon>
    </lineage>
</organism>
<dbReference type="GO" id="GO:0009245">
    <property type="term" value="P:lipid A biosynthetic process"/>
    <property type="evidence" value="ECO:0007669"/>
    <property type="project" value="UniProtKB-UniRule"/>
</dbReference>
<comment type="similarity">
    <text evidence="2 11">Belongs to the LpxB family.</text>
</comment>
<dbReference type="Proteomes" id="UP000561045">
    <property type="component" value="Unassembled WGS sequence"/>
</dbReference>
<keyword evidence="13" id="KW-1185">Reference proteome</keyword>
<comment type="pathway">
    <text evidence="11">Bacterial outer membrane biogenesis; LPS lipid A biosynthesis.</text>
</comment>
<dbReference type="UniPathway" id="UPA00973"/>
<dbReference type="HAMAP" id="MF_00392">
    <property type="entry name" value="LpxB"/>
    <property type="match status" value="1"/>
</dbReference>
<reference evidence="12 13" key="1">
    <citation type="submission" date="2020-08" db="EMBL/GenBank/DDBJ databases">
        <title>Genomic Encyclopedia of Type Strains, Phase IV (KMG-IV): sequencing the most valuable type-strain genomes for metagenomic binning, comparative biology and taxonomic classification.</title>
        <authorList>
            <person name="Goeker M."/>
        </authorList>
    </citation>
    <scope>NUCLEOTIDE SEQUENCE [LARGE SCALE GENOMIC DNA]</scope>
    <source>
        <strain evidence="12 13">DSM 106739</strain>
    </source>
</reference>